<sequence length="175" mass="18601">MPERLARQLTFCLELDRAKAVERHNTLADGSRREGDAEHMWHVAVMAAVLAEHADEPVDAARVVLMLLLHDVVEIDAGDTLLYDEAGRAAAAAREAAGASRIFGLLPGDQGVALRRLWEEFEAGETADARFARAIDRLAPMLLNAAAGGSVWRAHGVTAAQVAGNEARVAAASGT</sequence>
<keyword evidence="2" id="KW-0378">Hydrolase</keyword>
<dbReference type="Gene3D" id="1.10.3210.10">
    <property type="entry name" value="Hypothetical protein af1432"/>
    <property type="match status" value="1"/>
</dbReference>
<reference evidence="4 5" key="1">
    <citation type="submission" date="2019-11" db="EMBL/GenBank/DDBJ databases">
        <title>Acidiferrimicrobium australis gen. nov., sp. nov., an acidophilic and obligately heterotrophic, member of the Actinobacteria that catalyses dissimilatory oxido- reduction of iron isolated from metal-rich acidic water in Chile.</title>
        <authorList>
            <person name="Gonzalez D."/>
            <person name="Huber K."/>
            <person name="Hedrich S."/>
            <person name="Rojas-Villalobos C."/>
            <person name="Quatrini R."/>
            <person name="Dinamarca M.A."/>
            <person name="Schwarz A."/>
            <person name="Canales C."/>
            <person name="Nancucheo I."/>
        </authorList>
    </citation>
    <scope>NUCLEOTIDE SEQUENCE [LARGE SCALE GENOMIC DNA]</scope>
    <source>
        <strain evidence="4 5">USS-CCA1</strain>
    </source>
</reference>
<dbReference type="SUPFAM" id="SSF109604">
    <property type="entry name" value="HD-domain/PDEase-like"/>
    <property type="match status" value="1"/>
</dbReference>
<gene>
    <name evidence="4" type="ORF">GHK86_16710</name>
</gene>
<accession>A0ABW9QXH6</accession>
<dbReference type="PANTHER" id="PTHR11845">
    <property type="entry name" value="5'-DEOXYNUCLEOTIDASE HDDC2"/>
    <property type="match status" value="1"/>
</dbReference>
<dbReference type="Pfam" id="PF13023">
    <property type="entry name" value="HD_3"/>
    <property type="match status" value="1"/>
</dbReference>
<feature type="domain" description="HD" evidence="3">
    <location>
        <begin position="16"/>
        <end position="169"/>
    </location>
</feature>
<keyword evidence="5" id="KW-1185">Reference proteome</keyword>
<evidence type="ECO:0000256" key="2">
    <source>
        <dbReference type="ARBA" id="ARBA00022801"/>
    </source>
</evidence>
<protein>
    <submittedName>
        <fullName evidence="4">HD domain-containing protein</fullName>
    </submittedName>
</protein>
<feature type="non-terminal residue" evidence="4">
    <location>
        <position position="175"/>
    </location>
</feature>
<comment type="caution">
    <text evidence="4">The sequence shown here is derived from an EMBL/GenBank/DDBJ whole genome shotgun (WGS) entry which is preliminary data.</text>
</comment>
<evidence type="ECO:0000313" key="5">
    <source>
        <dbReference type="Proteomes" id="UP000437736"/>
    </source>
</evidence>
<evidence type="ECO:0000259" key="3">
    <source>
        <dbReference type="Pfam" id="PF13023"/>
    </source>
</evidence>
<organism evidence="4 5">
    <name type="scientific">Acidiferrimicrobium australe</name>
    <dbReference type="NCBI Taxonomy" id="2664430"/>
    <lineage>
        <taxon>Bacteria</taxon>
        <taxon>Bacillati</taxon>
        <taxon>Actinomycetota</taxon>
        <taxon>Acidimicrobiia</taxon>
        <taxon>Acidimicrobiales</taxon>
        <taxon>Acidimicrobiaceae</taxon>
        <taxon>Acidiferrimicrobium</taxon>
    </lineage>
</organism>
<evidence type="ECO:0000313" key="4">
    <source>
        <dbReference type="EMBL" id="MST34354.1"/>
    </source>
</evidence>
<keyword evidence="1" id="KW-0479">Metal-binding</keyword>
<proteinExistence type="predicted"/>
<dbReference type="InterPro" id="IPR006674">
    <property type="entry name" value="HD_domain"/>
</dbReference>
<dbReference type="PANTHER" id="PTHR11845:SF13">
    <property type="entry name" value="5'-DEOXYNUCLEOTIDASE HDDC2"/>
    <property type="match status" value="1"/>
</dbReference>
<dbReference type="Proteomes" id="UP000437736">
    <property type="component" value="Unassembled WGS sequence"/>
</dbReference>
<evidence type="ECO:0000256" key="1">
    <source>
        <dbReference type="ARBA" id="ARBA00022723"/>
    </source>
</evidence>
<dbReference type="EMBL" id="WJHE01000962">
    <property type="protein sequence ID" value="MST34354.1"/>
    <property type="molecule type" value="Genomic_DNA"/>
</dbReference>
<dbReference type="InterPro" id="IPR039356">
    <property type="entry name" value="YfbR/HDDC2"/>
</dbReference>
<name>A0ABW9QXH6_9ACTN</name>